<keyword evidence="1" id="KW-1133">Transmembrane helix</keyword>
<keyword evidence="3" id="KW-1185">Reference proteome</keyword>
<dbReference type="Gene3D" id="3.40.50.300">
    <property type="entry name" value="P-loop containing nucleotide triphosphate hydrolases"/>
    <property type="match status" value="1"/>
</dbReference>
<dbReference type="InterPro" id="IPR040632">
    <property type="entry name" value="Sulfotransfer_4"/>
</dbReference>
<proteinExistence type="predicted"/>
<evidence type="ECO:0008006" key="4">
    <source>
        <dbReference type="Google" id="ProtNLM"/>
    </source>
</evidence>
<evidence type="ECO:0000256" key="1">
    <source>
        <dbReference type="SAM" id="Phobius"/>
    </source>
</evidence>
<comment type="caution">
    <text evidence="2">The sequence shown here is derived from an EMBL/GenBank/DDBJ whole genome shotgun (WGS) entry which is preliminary data.</text>
</comment>
<feature type="transmembrane region" description="Helical" evidence="1">
    <location>
        <begin position="229"/>
        <end position="250"/>
    </location>
</feature>
<evidence type="ECO:0000313" key="3">
    <source>
        <dbReference type="Proteomes" id="UP001183629"/>
    </source>
</evidence>
<organism evidence="2 3">
    <name type="scientific">Catenuloplanes niger</name>
    <dbReference type="NCBI Taxonomy" id="587534"/>
    <lineage>
        <taxon>Bacteria</taxon>
        <taxon>Bacillati</taxon>
        <taxon>Actinomycetota</taxon>
        <taxon>Actinomycetes</taxon>
        <taxon>Micromonosporales</taxon>
        <taxon>Micromonosporaceae</taxon>
        <taxon>Catenuloplanes</taxon>
    </lineage>
</organism>
<name>A0AAE4CVD7_9ACTN</name>
<dbReference type="RefSeq" id="WP_310419943.1">
    <property type="nucleotide sequence ID" value="NZ_JAVDYC010000001.1"/>
</dbReference>
<evidence type="ECO:0000313" key="2">
    <source>
        <dbReference type="EMBL" id="MDR7325317.1"/>
    </source>
</evidence>
<reference evidence="2 3" key="1">
    <citation type="submission" date="2023-07" db="EMBL/GenBank/DDBJ databases">
        <title>Sequencing the genomes of 1000 actinobacteria strains.</title>
        <authorList>
            <person name="Klenk H.-P."/>
        </authorList>
    </citation>
    <scope>NUCLEOTIDE SEQUENCE [LARGE SCALE GENOMIC DNA]</scope>
    <source>
        <strain evidence="2 3">DSM 44711</strain>
    </source>
</reference>
<dbReference type="PANTHER" id="PTHR36978">
    <property type="entry name" value="P-LOOP CONTAINING NUCLEOTIDE TRIPHOSPHATE HYDROLASE"/>
    <property type="match status" value="1"/>
</dbReference>
<dbReference type="InterPro" id="IPR027417">
    <property type="entry name" value="P-loop_NTPase"/>
</dbReference>
<dbReference type="EMBL" id="JAVDYC010000001">
    <property type="protein sequence ID" value="MDR7325317.1"/>
    <property type="molecule type" value="Genomic_DNA"/>
</dbReference>
<keyword evidence="1" id="KW-0812">Transmembrane</keyword>
<dbReference type="Pfam" id="PF17784">
    <property type="entry name" value="Sulfotransfer_4"/>
    <property type="match status" value="1"/>
</dbReference>
<dbReference type="Proteomes" id="UP001183629">
    <property type="component" value="Unassembled WGS sequence"/>
</dbReference>
<gene>
    <name evidence="2" type="ORF">J2S44_005567</name>
</gene>
<dbReference type="AlphaFoldDB" id="A0AAE4CVD7"/>
<dbReference type="PANTHER" id="PTHR36978:SF4">
    <property type="entry name" value="P-LOOP CONTAINING NUCLEOSIDE TRIPHOSPHATE HYDROLASE PROTEIN"/>
    <property type="match status" value="1"/>
</dbReference>
<keyword evidence="1" id="KW-0472">Membrane</keyword>
<sequence length="256" mass="28348">MRVIGVGFGRTGTASLKVALERLGYGPCYHMLSVLERPSRARGWLAAAKAADAADSAVDPPWEEIFDGFDSTLDWPGVAFWRELVEAYPDARVVLTVRDPYRWHRSMDATILRALRQARHPVIGPLMRFGGRLRPDMGAFFEMTERLVRQRSFRGDLGGGAERFARLFEEHTAEVIAAVPADRLLVFEVADGWKPLCDFLGTTPPDEPFPHVNDQQEFARISGAQRRKALAPVVATAAIGAAAVTAGALLRRRLRP</sequence>
<accession>A0AAE4CVD7</accession>
<protein>
    <recommendedName>
        <fullName evidence="4">Sulfotransferase family protein</fullName>
    </recommendedName>
</protein>
<dbReference type="SUPFAM" id="SSF52540">
    <property type="entry name" value="P-loop containing nucleoside triphosphate hydrolases"/>
    <property type="match status" value="1"/>
</dbReference>